<dbReference type="GeneID" id="106164124"/>
<dbReference type="PANTHER" id="PTHR20883">
    <property type="entry name" value="PHYTANOYL-COA DIOXYGENASE DOMAIN CONTAINING 1"/>
    <property type="match status" value="1"/>
</dbReference>
<evidence type="ECO:0000256" key="1">
    <source>
        <dbReference type="ARBA" id="ARBA00001962"/>
    </source>
</evidence>
<proteinExistence type="predicted"/>
<keyword evidence="3" id="KW-0560">Oxidoreductase</keyword>
<dbReference type="GO" id="GO:0051213">
    <property type="term" value="F:dioxygenase activity"/>
    <property type="evidence" value="ECO:0007669"/>
    <property type="project" value="UniProtKB-KW"/>
</dbReference>
<gene>
    <name evidence="3" type="primary">LOC106164124</name>
</gene>
<dbReference type="Proteomes" id="UP000085678">
    <property type="component" value="Unplaced"/>
</dbReference>
<protein>
    <submittedName>
        <fullName evidence="3">Phytanoyl-CoA dioxygenase domain-containing protein 1 homolog</fullName>
    </submittedName>
</protein>
<dbReference type="AlphaFoldDB" id="A0A1S3IIP6"/>
<dbReference type="OrthoDB" id="445007at2759"/>
<reference evidence="3" key="1">
    <citation type="submission" date="2025-08" db="UniProtKB">
        <authorList>
            <consortium name="RefSeq"/>
        </authorList>
    </citation>
    <scope>IDENTIFICATION</scope>
    <source>
        <tissue evidence="3">Gonads</tissue>
    </source>
</reference>
<accession>A0A1S3IIP6</accession>
<dbReference type="Gene3D" id="2.60.120.620">
    <property type="entry name" value="q2cbj1_9rhob like domain"/>
    <property type="match status" value="1"/>
</dbReference>
<comment type="cofactor">
    <cofactor evidence="1">
        <name>Fe cation</name>
        <dbReference type="ChEBI" id="CHEBI:24875"/>
    </cofactor>
</comment>
<name>A0A1S3IIP6_LINAN</name>
<sequence length="335" mass="38022">MSAPAVLKPRDFKPGVPDWSTLHQPSGDLFPPVKDKAEWSSYKLTPEQVSQYWRDGFLLNVPVLTEDQCDKILQDFKYFMDPNQHHPGHAMLYEYHSNQSSDPNNVLIHTLGHWRLTSYLHDLLFLPQVVVPASQLIDESHPDAAVRFWHDQLFLKPAKHGGVVAWHQDYSYWTRTTPMKHLTVHIALDEQTEENGCLQYIPGSHRWTRDGGPLPVLDFNFKDMEGIKTILAEEEKAAFKPVPSLLKKGHASFHHALSVHGSYGNRSDGPRRAAVLNYFADGVLSNTDDFMIRATSGTDTDENIVEELLNEGKIPKGNKMEGQFFPLVYDPAWGA</sequence>
<dbReference type="GO" id="GO:0046872">
    <property type="term" value="F:metal ion binding"/>
    <property type="evidence" value="ECO:0007669"/>
    <property type="project" value="UniProtKB-ARBA"/>
</dbReference>
<keyword evidence="3" id="KW-0223">Dioxygenase</keyword>
<dbReference type="RefSeq" id="XP_013397379.1">
    <property type="nucleotide sequence ID" value="XM_013541925.1"/>
</dbReference>
<dbReference type="PANTHER" id="PTHR20883:SF48">
    <property type="entry name" value="ECTOINE DIOXYGENASE"/>
    <property type="match status" value="1"/>
</dbReference>
<dbReference type="SUPFAM" id="SSF51197">
    <property type="entry name" value="Clavaminate synthase-like"/>
    <property type="match status" value="1"/>
</dbReference>
<dbReference type="KEGG" id="lak:106164124"/>
<dbReference type="Pfam" id="PF05721">
    <property type="entry name" value="PhyH"/>
    <property type="match status" value="1"/>
</dbReference>
<dbReference type="InterPro" id="IPR008775">
    <property type="entry name" value="Phytyl_CoA_dOase-like"/>
</dbReference>
<keyword evidence="2" id="KW-1185">Reference proteome</keyword>
<organism evidence="2 3">
    <name type="scientific">Lingula anatina</name>
    <name type="common">Brachiopod</name>
    <name type="synonym">Lingula unguis</name>
    <dbReference type="NCBI Taxonomy" id="7574"/>
    <lineage>
        <taxon>Eukaryota</taxon>
        <taxon>Metazoa</taxon>
        <taxon>Spiralia</taxon>
        <taxon>Lophotrochozoa</taxon>
        <taxon>Brachiopoda</taxon>
        <taxon>Linguliformea</taxon>
        <taxon>Lingulata</taxon>
        <taxon>Lingulida</taxon>
        <taxon>Linguloidea</taxon>
        <taxon>Lingulidae</taxon>
        <taxon>Lingula</taxon>
    </lineage>
</organism>
<evidence type="ECO:0000313" key="3">
    <source>
        <dbReference type="RefSeq" id="XP_013397379.1"/>
    </source>
</evidence>
<evidence type="ECO:0000313" key="2">
    <source>
        <dbReference type="Proteomes" id="UP000085678"/>
    </source>
</evidence>
<dbReference type="InParanoid" id="A0A1S3IIP6"/>